<feature type="transmembrane region" description="Helical" evidence="4">
    <location>
        <begin position="37"/>
        <end position="58"/>
    </location>
</feature>
<dbReference type="Proteomes" id="UP000799428">
    <property type="component" value="Unassembled WGS sequence"/>
</dbReference>
<dbReference type="Pfam" id="PF05686">
    <property type="entry name" value="Glyco_transf_90"/>
    <property type="match status" value="1"/>
</dbReference>
<keyword evidence="4" id="KW-1133">Transmembrane helix</keyword>
<feature type="transmembrane region" description="Helical" evidence="4">
    <location>
        <begin position="136"/>
        <end position="153"/>
    </location>
</feature>
<feature type="region of interest" description="Disordered" evidence="3">
    <location>
        <begin position="75"/>
        <end position="95"/>
    </location>
</feature>
<sequence>MFRKALVFPCALIAGTSYLSATLDSSFAIDRPLRTLAVVLLLSGFAIIAHGVLASRFYSPQLNNSYTAIPLSDGNGNGNGRMGSRDASPLGDERKGLHERRTGTKALAGLLLLLVLTIWGRAMIHQRIVKDVECTAPTSVALLPLILAIFHAWRGSDAQLIMLYRNAKVPLLERAMQFACHESTRYVLPSFLTFVSSLWVTSKTNALRSTYICPLVNSTTSVILWLQSLGFLFDVVILLVLYRLLSEGSTNLNNIGGGVKYGYKIHAMVGSAFVISALELLGTGVVAYLAFPEHREWLMSPSPEYTHALLVLSFVVSCTIVSFLNTVQLHGVMNTSLIVNFSAVYAQIFQVFRTGVAYEFPPLSTSGTVLSLMALTIALTLQLIASNTTEGHGRHKVPFRLGRQQAILVTLVLSILLVFGLSHNSTAQSSPVTNVHPITTLIRQASVTHKQWSAQAHASRSPPEAIRYYRERYSRDPPPGFDKWFRYATLRNSLVIDDFDNIEDDLAPFSSLSPAELRRRTAQILAENNGLGGISIRSGRAKVFTNVPGTHRWLLDGAIRMIEKFVEHLPDMDLAMNLNDECRVAVPFANLQEALTKRERYSKYKSLKPSIDFSANRSSTWTDLADVPKDTTSYLRDVGFNPTFKLYGSVACPPDSPARRERHSKRNICTSCAAPHSMGVFISNWSASSSPCHQPDIANLHGFHLSPSAFGGTNELMPIFSQSRASGYADIRYPSPGNYMDKTKYEVNDQFPDNPFAKKENTLFWRGKTTEGVSAGSGAWKGMLRQRLVHLLNNETRPQVILLPHSKASRRLNYIMEPPEKLKRHMSIKVDVGFVGEVERCGGADCTDQALEFYSQPPVNFKQHWAYRYLFDADGAGFSDRFIPFLQSNSVVFKSALFREWYEGRLTAWKHFVPVDLRLHDLWSSVAYFGGYGDGKGGKRMIGTRDEAEDIARESAEWARKVLRKEDMEIYFFRLLLEWGRLTDDNRGEVGYRLQEV</sequence>
<dbReference type="InterPro" id="IPR051091">
    <property type="entry name" value="O-Glucosyltr/Glycosyltrsf_90"/>
</dbReference>
<keyword evidence="7" id="KW-1185">Reference proteome</keyword>
<feature type="transmembrane region" description="Helical" evidence="4">
    <location>
        <begin position="305"/>
        <end position="324"/>
    </location>
</feature>
<name>A0A6G1KNY7_9PLEO</name>
<dbReference type="PANTHER" id="PTHR12203">
    <property type="entry name" value="KDEL LYS-ASP-GLU-LEU CONTAINING - RELATED"/>
    <property type="match status" value="1"/>
</dbReference>
<reference evidence="6" key="1">
    <citation type="journal article" date="2020" name="Stud. Mycol.">
        <title>101 Dothideomycetes genomes: a test case for predicting lifestyles and emergence of pathogens.</title>
        <authorList>
            <person name="Haridas S."/>
            <person name="Albert R."/>
            <person name="Binder M."/>
            <person name="Bloem J."/>
            <person name="Labutti K."/>
            <person name="Salamov A."/>
            <person name="Andreopoulos B."/>
            <person name="Baker S."/>
            <person name="Barry K."/>
            <person name="Bills G."/>
            <person name="Bluhm B."/>
            <person name="Cannon C."/>
            <person name="Castanera R."/>
            <person name="Culley D."/>
            <person name="Daum C."/>
            <person name="Ezra D."/>
            <person name="Gonzalez J."/>
            <person name="Henrissat B."/>
            <person name="Kuo A."/>
            <person name="Liang C."/>
            <person name="Lipzen A."/>
            <person name="Lutzoni F."/>
            <person name="Magnuson J."/>
            <person name="Mondo S."/>
            <person name="Nolan M."/>
            <person name="Ohm R."/>
            <person name="Pangilinan J."/>
            <person name="Park H.-J."/>
            <person name="Ramirez L."/>
            <person name="Alfaro M."/>
            <person name="Sun H."/>
            <person name="Tritt A."/>
            <person name="Yoshinaga Y."/>
            <person name="Zwiers L.-H."/>
            <person name="Turgeon B."/>
            <person name="Goodwin S."/>
            <person name="Spatafora J."/>
            <person name="Crous P."/>
            <person name="Grigoriev I."/>
        </authorList>
    </citation>
    <scope>NUCLEOTIDE SEQUENCE</scope>
    <source>
        <strain evidence="6">CBS 279.74</strain>
    </source>
</reference>
<gene>
    <name evidence="6" type="ORF">K504DRAFT_425621</name>
</gene>
<evidence type="ECO:0000256" key="3">
    <source>
        <dbReference type="SAM" id="MobiDB-lite"/>
    </source>
</evidence>
<organism evidence="6 7">
    <name type="scientific">Pleomassaria siparia CBS 279.74</name>
    <dbReference type="NCBI Taxonomy" id="1314801"/>
    <lineage>
        <taxon>Eukaryota</taxon>
        <taxon>Fungi</taxon>
        <taxon>Dikarya</taxon>
        <taxon>Ascomycota</taxon>
        <taxon>Pezizomycotina</taxon>
        <taxon>Dothideomycetes</taxon>
        <taxon>Pleosporomycetidae</taxon>
        <taxon>Pleosporales</taxon>
        <taxon>Pleomassariaceae</taxon>
        <taxon>Pleomassaria</taxon>
    </lineage>
</organism>
<evidence type="ECO:0000256" key="1">
    <source>
        <dbReference type="ARBA" id="ARBA00010118"/>
    </source>
</evidence>
<dbReference type="OrthoDB" id="541052at2759"/>
<keyword evidence="4" id="KW-0812">Transmembrane</keyword>
<feature type="transmembrane region" description="Helical" evidence="4">
    <location>
        <begin position="331"/>
        <end position="352"/>
    </location>
</feature>
<feature type="domain" description="Glycosyl transferase CAP10" evidence="5">
    <location>
        <begin position="693"/>
        <end position="986"/>
    </location>
</feature>
<dbReference type="SMART" id="SM00672">
    <property type="entry name" value="CAP10"/>
    <property type="match status" value="1"/>
</dbReference>
<evidence type="ECO:0000256" key="4">
    <source>
        <dbReference type="SAM" id="Phobius"/>
    </source>
</evidence>
<dbReference type="EMBL" id="MU005765">
    <property type="protein sequence ID" value="KAF2714255.1"/>
    <property type="molecule type" value="Genomic_DNA"/>
</dbReference>
<feature type="transmembrane region" description="Helical" evidence="4">
    <location>
        <begin position="222"/>
        <end position="245"/>
    </location>
</feature>
<feature type="transmembrane region" description="Helical" evidence="4">
    <location>
        <begin position="186"/>
        <end position="202"/>
    </location>
</feature>
<dbReference type="InterPro" id="IPR006598">
    <property type="entry name" value="CAP10"/>
</dbReference>
<feature type="transmembrane region" description="Helical" evidence="4">
    <location>
        <begin position="106"/>
        <end position="124"/>
    </location>
</feature>
<dbReference type="PANTHER" id="PTHR12203:SF35">
    <property type="entry name" value="PROTEIN O-GLUCOSYLTRANSFERASE 1"/>
    <property type="match status" value="1"/>
</dbReference>
<keyword evidence="2 6" id="KW-0808">Transferase</keyword>
<accession>A0A6G1KNY7</accession>
<proteinExistence type="inferred from homology"/>
<comment type="similarity">
    <text evidence="1">Belongs to the glycosyltransferase 90 family.</text>
</comment>
<feature type="transmembrane region" description="Helical" evidence="4">
    <location>
        <begin position="265"/>
        <end position="290"/>
    </location>
</feature>
<dbReference type="AlphaFoldDB" id="A0A6G1KNY7"/>
<dbReference type="GO" id="GO:0016740">
    <property type="term" value="F:transferase activity"/>
    <property type="evidence" value="ECO:0007669"/>
    <property type="project" value="UniProtKB-KW"/>
</dbReference>
<evidence type="ECO:0000313" key="7">
    <source>
        <dbReference type="Proteomes" id="UP000799428"/>
    </source>
</evidence>
<feature type="transmembrane region" description="Helical" evidence="4">
    <location>
        <begin position="406"/>
        <end position="423"/>
    </location>
</feature>
<evidence type="ECO:0000256" key="2">
    <source>
        <dbReference type="ARBA" id="ARBA00022679"/>
    </source>
</evidence>
<evidence type="ECO:0000313" key="6">
    <source>
        <dbReference type="EMBL" id="KAF2714255.1"/>
    </source>
</evidence>
<protein>
    <submittedName>
        <fullName evidence="6">Glycosyltransferase family 90 protein</fullName>
    </submittedName>
</protein>
<keyword evidence="4" id="KW-0472">Membrane</keyword>
<evidence type="ECO:0000259" key="5">
    <source>
        <dbReference type="SMART" id="SM00672"/>
    </source>
</evidence>
<feature type="transmembrane region" description="Helical" evidence="4">
    <location>
        <begin position="364"/>
        <end position="385"/>
    </location>
</feature>